<dbReference type="Proteomes" id="UP000637061">
    <property type="component" value="Unassembled WGS sequence"/>
</dbReference>
<feature type="transmembrane region" description="Helical" evidence="1">
    <location>
        <begin position="15"/>
        <end position="32"/>
    </location>
</feature>
<evidence type="ECO:0008006" key="4">
    <source>
        <dbReference type="Google" id="ProtNLM"/>
    </source>
</evidence>
<sequence>MVDAGFQLSEVDSNIVVFTFFTAMVLCVARSLRWPGLMLVLFLTWLYQHIDVSFYIVRNYFPSENPETVTVGLFLLSVGGLFCHMLRSKTRSRERILMFFAISSMSVVTLLFHYVTIETTLMGWQKDANFMNTQLLPRSEADFMEGCRNRNLVCYSGNNLEDFKPIVDNNLLETLARTDRESKTRSMNEPIYFQFSSLTGMYKKYFVVFSSEKGNVRVIIDEPSAILAHETSRLAFYYLATFAHAVWLIGVLSLIWFHRRFDVAADIR</sequence>
<gene>
    <name evidence="2" type="ORF">JEU22_01275</name>
</gene>
<dbReference type="EMBL" id="JAEHTE010000001">
    <property type="protein sequence ID" value="MBI6882529.1"/>
    <property type="molecule type" value="Genomic_DNA"/>
</dbReference>
<feature type="transmembrane region" description="Helical" evidence="1">
    <location>
        <begin position="98"/>
        <end position="117"/>
    </location>
</feature>
<proteinExistence type="predicted"/>
<keyword evidence="1" id="KW-0812">Transmembrane</keyword>
<comment type="caution">
    <text evidence="2">The sequence shown here is derived from an EMBL/GenBank/DDBJ whole genome shotgun (WGS) entry which is preliminary data.</text>
</comment>
<keyword evidence="1" id="KW-0472">Membrane</keyword>
<accession>A0A8I1EC21</accession>
<evidence type="ECO:0000256" key="1">
    <source>
        <dbReference type="SAM" id="Phobius"/>
    </source>
</evidence>
<feature type="transmembrane region" description="Helical" evidence="1">
    <location>
        <begin position="69"/>
        <end position="86"/>
    </location>
</feature>
<protein>
    <recommendedName>
        <fullName evidence="4">Transmembrane protein</fullName>
    </recommendedName>
</protein>
<dbReference type="RefSeq" id="WP_198746145.1">
    <property type="nucleotide sequence ID" value="NZ_JAEHTE010000001.1"/>
</dbReference>
<dbReference type="AlphaFoldDB" id="A0A8I1EC21"/>
<feature type="transmembrane region" description="Helical" evidence="1">
    <location>
        <begin position="39"/>
        <end position="57"/>
    </location>
</feature>
<organism evidence="2 3">
    <name type="scientific">Pseudomonas putida</name>
    <name type="common">Arthrobacter siderocapsulatus</name>
    <dbReference type="NCBI Taxonomy" id="303"/>
    <lineage>
        <taxon>Bacteria</taxon>
        <taxon>Pseudomonadati</taxon>
        <taxon>Pseudomonadota</taxon>
        <taxon>Gammaproteobacteria</taxon>
        <taxon>Pseudomonadales</taxon>
        <taxon>Pseudomonadaceae</taxon>
        <taxon>Pseudomonas</taxon>
    </lineage>
</organism>
<evidence type="ECO:0000313" key="2">
    <source>
        <dbReference type="EMBL" id="MBI6882529.1"/>
    </source>
</evidence>
<feature type="transmembrane region" description="Helical" evidence="1">
    <location>
        <begin position="235"/>
        <end position="257"/>
    </location>
</feature>
<keyword evidence="1" id="KW-1133">Transmembrane helix</keyword>
<evidence type="ECO:0000313" key="3">
    <source>
        <dbReference type="Proteomes" id="UP000637061"/>
    </source>
</evidence>
<name>A0A8I1EC21_PSEPU</name>
<reference evidence="2" key="1">
    <citation type="submission" date="2020-12" db="EMBL/GenBank/DDBJ databases">
        <title>Enhanced detection system for hospital associated transmission using whole genome sequencing surveillance.</title>
        <authorList>
            <person name="Harrison L.H."/>
            <person name="Van Tyne D."/>
            <person name="Marsh J.W."/>
            <person name="Griffith M.P."/>
            <person name="Snyder D.J."/>
            <person name="Cooper V.S."/>
            <person name="Mustapha M."/>
        </authorList>
    </citation>
    <scope>NUCLEOTIDE SEQUENCE</scope>
    <source>
        <strain evidence="2">PSB00042</strain>
    </source>
</reference>